<feature type="active site" description="Proton donor/acceptor" evidence="2">
    <location>
        <position position="80"/>
    </location>
</feature>
<evidence type="ECO:0000313" key="4">
    <source>
        <dbReference type="EMBL" id="QIN81116.1"/>
    </source>
</evidence>
<evidence type="ECO:0000256" key="2">
    <source>
        <dbReference type="PIRSR" id="PIRSR605754-1"/>
    </source>
</evidence>
<dbReference type="Proteomes" id="UP000502706">
    <property type="component" value="Plasmid unnamed1"/>
</dbReference>
<protein>
    <submittedName>
        <fullName evidence="4">Sortase</fullName>
    </submittedName>
</protein>
<dbReference type="KEGG" id="rmar:GBA65_22035"/>
<name>A0A6G8Q3T2_9ACTN</name>
<keyword evidence="1" id="KW-0378">Hydrolase</keyword>
<gene>
    <name evidence="4" type="ORF">GBA65_22035</name>
</gene>
<evidence type="ECO:0000256" key="3">
    <source>
        <dbReference type="SAM" id="MobiDB-lite"/>
    </source>
</evidence>
<dbReference type="InterPro" id="IPR005754">
    <property type="entry name" value="Sortase"/>
</dbReference>
<dbReference type="GO" id="GO:0016787">
    <property type="term" value="F:hydrolase activity"/>
    <property type="evidence" value="ECO:0007669"/>
    <property type="project" value="UniProtKB-KW"/>
</dbReference>
<proteinExistence type="predicted"/>
<organism evidence="4 5">
    <name type="scientific">Rubrobacter marinus</name>
    <dbReference type="NCBI Taxonomy" id="2653852"/>
    <lineage>
        <taxon>Bacteria</taxon>
        <taxon>Bacillati</taxon>
        <taxon>Actinomycetota</taxon>
        <taxon>Rubrobacteria</taxon>
        <taxon>Rubrobacterales</taxon>
        <taxon>Rubrobacteraceae</taxon>
        <taxon>Rubrobacter</taxon>
    </lineage>
</organism>
<dbReference type="AlphaFoldDB" id="A0A6G8Q3T2"/>
<reference evidence="4 5" key="1">
    <citation type="submission" date="2019-10" db="EMBL/GenBank/DDBJ databases">
        <title>Rubrobacter sp nov SCSIO 52915 isolated from a deep-sea sediment in the South China Sea.</title>
        <authorList>
            <person name="Chen R.W."/>
        </authorList>
    </citation>
    <scope>NUCLEOTIDE SEQUENCE [LARGE SCALE GENOMIC DNA]</scope>
    <source>
        <strain evidence="4 5">SCSIO 52915</strain>
        <plasmid evidence="4 5">unnamed1</plasmid>
    </source>
</reference>
<accession>A0A6G8Q3T2</accession>
<dbReference type="InterPro" id="IPR023365">
    <property type="entry name" value="Sortase_dom-sf"/>
</dbReference>
<dbReference type="EMBL" id="CP045122">
    <property type="protein sequence ID" value="QIN81116.1"/>
    <property type="molecule type" value="Genomic_DNA"/>
</dbReference>
<keyword evidence="5" id="KW-1185">Reference proteome</keyword>
<dbReference type="Gene3D" id="2.40.260.10">
    <property type="entry name" value="Sortase"/>
    <property type="match status" value="1"/>
</dbReference>
<dbReference type="SUPFAM" id="SSF63817">
    <property type="entry name" value="Sortase"/>
    <property type="match status" value="1"/>
</dbReference>
<keyword evidence="4" id="KW-0614">Plasmid</keyword>
<feature type="region of interest" description="Disordered" evidence="3">
    <location>
        <begin position="1"/>
        <end position="22"/>
    </location>
</feature>
<dbReference type="RefSeq" id="WP_166398828.1">
    <property type="nucleotide sequence ID" value="NZ_CP045122.1"/>
</dbReference>
<feature type="active site" description="Acyl-thioester intermediate" evidence="2">
    <location>
        <position position="147"/>
    </location>
</feature>
<geneLocation type="plasmid" evidence="4 5">
    <name>unnamed1</name>
</geneLocation>
<sequence>MVAGAQTTGAPAGPATEGAGAASLPAANDTTMYLTVPKLGLRDAPVLDTDSDAAMEFGAIHLPQTGYPWEPGANTYVSGHRIGFPGTPSDRLFHGLPLLEPGDEVTIADAYGNSYSYAVSETHEVGPLDTWVTNPVPGRDVLSLQTCIEDFGDLWSEGPDWSARYVVQADRVS</sequence>
<dbReference type="Pfam" id="PF04203">
    <property type="entry name" value="Sortase"/>
    <property type="match status" value="1"/>
</dbReference>
<evidence type="ECO:0000256" key="1">
    <source>
        <dbReference type="ARBA" id="ARBA00022801"/>
    </source>
</evidence>
<evidence type="ECO:0000313" key="5">
    <source>
        <dbReference type="Proteomes" id="UP000502706"/>
    </source>
</evidence>